<keyword evidence="7" id="KW-1133">Transmembrane helix</keyword>
<evidence type="ECO:0000313" key="9">
    <source>
        <dbReference type="RefSeq" id="XP_031405580.1"/>
    </source>
</evidence>
<dbReference type="PRINTS" id="PR00463">
    <property type="entry name" value="EP450I"/>
</dbReference>
<dbReference type="InterPro" id="IPR002401">
    <property type="entry name" value="Cyt_P450_E_grp-I"/>
</dbReference>
<organism evidence="8 9">
    <name type="scientific">Punica granatum</name>
    <name type="common">Pomegranate</name>
    <dbReference type="NCBI Taxonomy" id="22663"/>
    <lineage>
        <taxon>Eukaryota</taxon>
        <taxon>Viridiplantae</taxon>
        <taxon>Streptophyta</taxon>
        <taxon>Embryophyta</taxon>
        <taxon>Tracheophyta</taxon>
        <taxon>Spermatophyta</taxon>
        <taxon>Magnoliopsida</taxon>
        <taxon>eudicotyledons</taxon>
        <taxon>Gunneridae</taxon>
        <taxon>Pentapetalae</taxon>
        <taxon>rosids</taxon>
        <taxon>malvids</taxon>
        <taxon>Myrtales</taxon>
        <taxon>Lythraceae</taxon>
        <taxon>Punica</taxon>
    </lineage>
</organism>
<dbReference type="PROSITE" id="PS00086">
    <property type="entry name" value="CYTOCHROME_P450"/>
    <property type="match status" value="1"/>
</dbReference>
<evidence type="ECO:0000313" key="8">
    <source>
        <dbReference type="Proteomes" id="UP000515151"/>
    </source>
</evidence>
<dbReference type="GO" id="GO:0004497">
    <property type="term" value="F:monooxygenase activity"/>
    <property type="evidence" value="ECO:0007669"/>
    <property type="project" value="UniProtKB-KW"/>
</dbReference>
<dbReference type="Gene3D" id="1.10.630.10">
    <property type="entry name" value="Cytochrome P450"/>
    <property type="match status" value="1"/>
</dbReference>
<reference evidence="8" key="1">
    <citation type="journal article" date="2020" name="Plant Biotechnol. J.">
        <title>The pomegranate (Punica granatum L.) draft genome dissects genetic divergence between soft- and hard-seeded cultivars.</title>
        <authorList>
            <person name="Luo X."/>
            <person name="Li H."/>
            <person name="Wu Z."/>
            <person name="Yao W."/>
            <person name="Zhao P."/>
            <person name="Cao D."/>
            <person name="Yu H."/>
            <person name="Li K."/>
            <person name="Poudel K."/>
            <person name="Zhao D."/>
            <person name="Zhang F."/>
            <person name="Xia X."/>
            <person name="Chen L."/>
            <person name="Wang Q."/>
            <person name="Jing D."/>
            <person name="Cao S."/>
        </authorList>
    </citation>
    <scope>NUCLEOTIDE SEQUENCE [LARGE SCALE GENOMIC DNA]</scope>
    <source>
        <strain evidence="8">cv. Tunisia</strain>
    </source>
</reference>
<dbReference type="PRINTS" id="PR00385">
    <property type="entry name" value="P450"/>
</dbReference>
<evidence type="ECO:0000256" key="5">
    <source>
        <dbReference type="RuleBase" id="RU000461"/>
    </source>
</evidence>
<feature type="region of interest" description="Disordered" evidence="6">
    <location>
        <begin position="273"/>
        <end position="305"/>
    </location>
</feature>
<sequence>MSIETQEMVPSLLISILVIPLLSLLVIGWRRTRVTAIHPSSTTQKRRVPPSAPTLPVIGNLHQLGTYPHKTLQTLSRRYGPFMLVHMGRAPALIVSSARLAGEVMKTHDIVFSDRPQGSTARRLLYDGKDVSLAPYGEYWRQMRSLCVLQLLNNKRVQSFRFVRQEELAQLVKRIGDASPTPVDISDAFATLTNSVVCRAALGRKYNEDEAIGRRFKNLLAEFVGLLGVFNVGDLIPSLGWINKLNGSDKKVERVAKEFDDFLEQVVEEHVSKLNKPYQQEERKYNNDDNNSTRNNNDSDGDGDSDKKDFVDVLLEFQRDNLAGFPLSKLSIKAIILDVFSGGTDTTYTVLEWAMTELLRHPKVMENLQKEVREVAKGRLNITDEDLDRLHYLKAVVKETLRLHPPLPLLVPRVATRDVTVDGYDLAAGTMVIINAWAIGRNPDSWGPDPDEFKPERFLGNPVDYNGQNFELIPFGAGRRGCPGIAFAMATDNFVLANLMLRFDWALPPGMRAEDLDMTQCTGLTIHRKVPLLAVATPHSS</sequence>
<dbReference type="Proteomes" id="UP000515151">
    <property type="component" value="Chromosome 7"/>
</dbReference>
<evidence type="ECO:0000256" key="6">
    <source>
        <dbReference type="SAM" id="MobiDB-lite"/>
    </source>
</evidence>
<dbReference type="FunFam" id="1.10.630.10:FF:000011">
    <property type="entry name" value="Cytochrome P450 83B1"/>
    <property type="match status" value="1"/>
</dbReference>
<evidence type="ECO:0000256" key="1">
    <source>
        <dbReference type="ARBA" id="ARBA00010617"/>
    </source>
</evidence>
<dbReference type="InterPro" id="IPR017972">
    <property type="entry name" value="Cyt_P450_CS"/>
</dbReference>
<comment type="cofactor">
    <cofactor evidence="4">
        <name>heme</name>
        <dbReference type="ChEBI" id="CHEBI:30413"/>
    </cofactor>
</comment>
<accession>A0A6P8EFL1</accession>
<dbReference type="InterPro" id="IPR001128">
    <property type="entry name" value="Cyt_P450"/>
</dbReference>
<evidence type="ECO:0000256" key="7">
    <source>
        <dbReference type="SAM" id="Phobius"/>
    </source>
</evidence>
<reference evidence="9" key="2">
    <citation type="submission" date="2025-08" db="UniProtKB">
        <authorList>
            <consortium name="RefSeq"/>
        </authorList>
    </citation>
    <scope>IDENTIFICATION</scope>
    <source>
        <tissue evidence="9">Leaf</tissue>
    </source>
</reference>
<evidence type="ECO:0000256" key="3">
    <source>
        <dbReference type="ARBA" id="ARBA00023004"/>
    </source>
</evidence>
<dbReference type="CDD" id="cd11072">
    <property type="entry name" value="CYP71-like"/>
    <property type="match status" value="1"/>
</dbReference>
<dbReference type="AlphaFoldDB" id="A0A6P8EFL1"/>
<dbReference type="PANTHER" id="PTHR47955">
    <property type="entry name" value="CYTOCHROME P450 FAMILY 71 PROTEIN"/>
    <property type="match status" value="1"/>
</dbReference>
<keyword evidence="8" id="KW-1185">Reference proteome</keyword>
<keyword evidence="5" id="KW-0560">Oxidoreductase</keyword>
<gene>
    <name evidence="9" type="primary">LOC116214310</name>
</gene>
<dbReference type="OrthoDB" id="1470350at2759"/>
<feature type="binding site" description="axial binding residue" evidence="4">
    <location>
        <position position="482"/>
    </location>
    <ligand>
        <name>heme</name>
        <dbReference type="ChEBI" id="CHEBI:30413"/>
    </ligand>
    <ligandPart>
        <name>Fe</name>
        <dbReference type="ChEBI" id="CHEBI:18248"/>
    </ligandPart>
</feature>
<name>A0A6P8EFL1_PUNGR</name>
<dbReference type="GO" id="GO:0016705">
    <property type="term" value="F:oxidoreductase activity, acting on paired donors, with incorporation or reduction of molecular oxygen"/>
    <property type="evidence" value="ECO:0007669"/>
    <property type="project" value="InterPro"/>
</dbReference>
<keyword evidence="7" id="KW-0472">Membrane</keyword>
<keyword evidence="5" id="KW-0503">Monooxygenase</keyword>
<dbReference type="GeneID" id="116214310"/>
<dbReference type="GO" id="GO:0020037">
    <property type="term" value="F:heme binding"/>
    <property type="evidence" value="ECO:0007669"/>
    <property type="project" value="InterPro"/>
</dbReference>
<keyword evidence="4 5" id="KW-0349">Heme</keyword>
<dbReference type="PANTHER" id="PTHR47955:SF15">
    <property type="entry name" value="CYTOCHROME P450 71A2-LIKE"/>
    <property type="match status" value="1"/>
</dbReference>
<evidence type="ECO:0000256" key="2">
    <source>
        <dbReference type="ARBA" id="ARBA00022723"/>
    </source>
</evidence>
<dbReference type="InterPro" id="IPR036396">
    <property type="entry name" value="Cyt_P450_sf"/>
</dbReference>
<dbReference type="RefSeq" id="XP_031405580.1">
    <property type="nucleotide sequence ID" value="XM_031549720.1"/>
</dbReference>
<dbReference type="GO" id="GO:0005506">
    <property type="term" value="F:iron ion binding"/>
    <property type="evidence" value="ECO:0007669"/>
    <property type="project" value="InterPro"/>
</dbReference>
<dbReference type="SUPFAM" id="SSF48264">
    <property type="entry name" value="Cytochrome P450"/>
    <property type="match status" value="1"/>
</dbReference>
<keyword evidence="2 4" id="KW-0479">Metal-binding</keyword>
<feature type="transmembrane region" description="Helical" evidence="7">
    <location>
        <begin position="12"/>
        <end position="29"/>
    </location>
</feature>
<keyword evidence="3 4" id="KW-0408">Iron</keyword>
<comment type="similarity">
    <text evidence="1 5">Belongs to the cytochrome P450 family.</text>
</comment>
<feature type="compositionally biased region" description="Low complexity" evidence="6">
    <location>
        <begin position="288"/>
        <end position="298"/>
    </location>
</feature>
<evidence type="ECO:0000256" key="4">
    <source>
        <dbReference type="PIRSR" id="PIRSR602401-1"/>
    </source>
</evidence>
<keyword evidence="7" id="KW-0812">Transmembrane</keyword>
<dbReference type="Pfam" id="PF00067">
    <property type="entry name" value="p450"/>
    <property type="match status" value="1"/>
</dbReference>
<proteinExistence type="inferred from homology"/>
<protein>
    <submittedName>
        <fullName evidence="9">Cytochrome P450 71A26-like</fullName>
    </submittedName>
</protein>